<keyword evidence="2" id="KW-1185">Reference proteome</keyword>
<gene>
    <name evidence="1" type="ORF">FB559_2816</name>
</gene>
<accession>A0A543CK12</accession>
<reference evidence="1 2" key="1">
    <citation type="submission" date="2019-06" db="EMBL/GenBank/DDBJ databases">
        <title>Sequencing the genomes of 1000 actinobacteria strains.</title>
        <authorList>
            <person name="Klenk H.-P."/>
        </authorList>
    </citation>
    <scope>NUCLEOTIDE SEQUENCE [LARGE SCALE GENOMIC DNA]</scope>
    <source>
        <strain evidence="1 2">DSM 102200</strain>
    </source>
</reference>
<evidence type="ECO:0008006" key="3">
    <source>
        <dbReference type="Google" id="ProtNLM"/>
    </source>
</evidence>
<dbReference type="Proteomes" id="UP000316096">
    <property type="component" value="Unassembled WGS sequence"/>
</dbReference>
<name>A0A543CK12_9ACTN</name>
<dbReference type="InterPro" id="IPR046032">
    <property type="entry name" value="DUF5990"/>
</dbReference>
<dbReference type="EMBL" id="VFOZ01000001">
    <property type="protein sequence ID" value="TQL97237.1"/>
    <property type="molecule type" value="Genomic_DNA"/>
</dbReference>
<comment type="caution">
    <text evidence="1">The sequence shown here is derived from an EMBL/GenBank/DDBJ whole genome shotgun (WGS) entry which is preliminary data.</text>
</comment>
<dbReference type="AlphaFoldDB" id="A0A543CK12"/>
<protein>
    <recommendedName>
        <fullName evidence="3">Monooxygenase</fullName>
    </recommendedName>
</protein>
<organism evidence="1 2">
    <name type="scientific">Actinoallomurus bryophytorum</name>
    <dbReference type="NCBI Taxonomy" id="1490222"/>
    <lineage>
        <taxon>Bacteria</taxon>
        <taxon>Bacillati</taxon>
        <taxon>Actinomycetota</taxon>
        <taxon>Actinomycetes</taxon>
        <taxon>Streptosporangiales</taxon>
        <taxon>Thermomonosporaceae</taxon>
        <taxon>Actinoallomurus</taxon>
    </lineage>
</organism>
<proteinExistence type="predicted"/>
<dbReference type="Pfam" id="PF19452">
    <property type="entry name" value="DUF5990"/>
    <property type="match status" value="1"/>
</dbReference>
<evidence type="ECO:0000313" key="2">
    <source>
        <dbReference type="Proteomes" id="UP000316096"/>
    </source>
</evidence>
<sequence length="162" mass="17450">MAGRVRPGKDGNVRIRIEATELPGRTCPPGSDHPRHDNVHVGVQRRERPGELLDLHPGDAASAAWTLECATAATAGGIDITGRYVQGRPGDRFIYLSWGTVGDDGAFTMFRRAKLMLDAVDPDVAGAAARSGRLLARVRLTDPKGEPLCARVRPPYVEWSAA</sequence>
<evidence type="ECO:0000313" key="1">
    <source>
        <dbReference type="EMBL" id="TQL97237.1"/>
    </source>
</evidence>